<keyword evidence="2" id="KW-1185">Reference proteome</keyword>
<dbReference type="AlphaFoldDB" id="A0A397H3N6"/>
<gene>
    <name evidence="1" type="ORF">Glove_384g54</name>
</gene>
<dbReference type="EMBL" id="PQFF01000344">
    <property type="protein sequence ID" value="RHZ57735.1"/>
    <property type="molecule type" value="Genomic_DNA"/>
</dbReference>
<dbReference type="Proteomes" id="UP000266861">
    <property type="component" value="Unassembled WGS sequence"/>
</dbReference>
<accession>A0A397H3N6</accession>
<evidence type="ECO:0000313" key="2">
    <source>
        <dbReference type="Proteomes" id="UP000266861"/>
    </source>
</evidence>
<reference evidence="1 2" key="1">
    <citation type="submission" date="2018-08" db="EMBL/GenBank/DDBJ databases">
        <title>Genome and evolution of the arbuscular mycorrhizal fungus Diversispora epigaea (formerly Glomus versiforme) and its bacterial endosymbionts.</title>
        <authorList>
            <person name="Sun X."/>
            <person name="Fei Z."/>
            <person name="Harrison M."/>
        </authorList>
    </citation>
    <scope>NUCLEOTIDE SEQUENCE [LARGE SCALE GENOMIC DNA]</scope>
    <source>
        <strain evidence="1 2">IT104</strain>
    </source>
</reference>
<name>A0A397H3N6_9GLOM</name>
<comment type="caution">
    <text evidence="1">The sequence shown here is derived from an EMBL/GenBank/DDBJ whole genome shotgun (WGS) entry which is preliminary data.</text>
</comment>
<organism evidence="1 2">
    <name type="scientific">Diversispora epigaea</name>
    <dbReference type="NCBI Taxonomy" id="1348612"/>
    <lineage>
        <taxon>Eukaryota</taxon>
        <taxon>Fungi</taxon>
        <taxon>Fungi incertae sedis</taxon>
        <taxon>Mucoromycota</taxon>
        <taxon>Glomeromycotina</taxon>
        <taxon>Glomeromycetes</taxon>
        <taxon>Diversisporales</taxon>
        <taxon>Diversisporaceae</taxon>
        <taxon>Diversispora</taxon>
    </lineage>
</organism>
<sequence length="76" mass="8837">MCKRGLEREYGHPVKKRGPRNIHVNEINELNELDGDDNKIDPLYNNISRDDDVSNLSRNYGLHPNAVKDFKETFPN</sequence>
<evidence type="ECO:0000313" key="1">
    <source>
        <dbReference type="EMBL" id="RHZ57735.1"/>
    </source>
</evidence>
<protein>
    <submittedName>
        <fullName evidence="1">Uncharacterized protein</fullName>
    </submittedName>
</protein>
<proteinExistence type="predicted"/>